<dbReference type="Gene3D" id="1.20.140.40">
    <property type="entry name" value="Invertase/pectin methylesterase inhibitor family protein"/>
    <property type="match status" value="1"/>
</dbReference>
<dbReference type="SUPFAM" id="SSF101148">
    <property type="entry name" value="Plant invertase/pectin methylesterase inhibitor"/>
    <property type="match status" value="1"/>
</dbReference>
<organism evidence="2">
    <name type="scientific">Aegilops tauschii</name>
    <name type="common">Tausch's goatgrass</name>
    <name type="synonym">Aegilops squarrosa</name>
    <dbReference type="NCBI Taxonomy" id="37682"/>
    <lineage>
        <taxon>Eukaryota</taxon>
        <taxon>Viridiplantae</taxon>
        <taxon>Streptophyta</taxon>
        <taxon>Embryophyta</taxon>
        <taxon>Tracheophyta</taxon>
        <taxon>Spermatophyta</taxon>
        <taxon>Magnoliopsida</taxon>
        <taxon>Liliopsida</taxon>
        <taxon>Poales</taxon>
        <taxon>Poaceae</taxon>
        <taxon>BOP clade</taxon>
        <taxon>Pooideae</taxon>
        <taxon>Triticodae</taxon>
        <taxon>Triticeae</taxon>
        <taxon>Triticinae</taxon>
        <taxon>Aegilops</taxon>
    </lineage>
</organism>
<dbReference type="EnsemblPlants" id="EMT04420">
    <property type="protein sequence ID" value="EMT04420"/>
    <property type="gene ID" value="F775_20132"/>
</dbReference>
<evidence type="ECO:0000256" key="1">
    <source>
        <dbReference type="ARBA" id="ARBA00022729"/>
    </source>
</evidence>
<dbReference type="AlphaFoldDB" id="M8ARR6"/>
<dbReference type="PANTHER" id="PTHR35357">
    <property type="entry name" value="OS02G0537100 PROTEIN"/>
    <property type="match status" value="1"/>
</dbReference>
<dbReference type="PANTHER" id="PTHR35357:SF8">
    <property type="entry name" value="OS01G0111000 PROTEIN"/>
    <property type="match status" value="1"/>
</dbReference>
<proteinExistence type="predicted"/>
<accession>M8ARR6</accession>
<reference evidence="2" key="1">
    <citation type="submission" date="2015-06" db="UniProtKB">
        <authorList>
            <consortium name="EnsemblPlants"/>
        </authorList>
    </citation>
    <scope>IDENTIFICATION</scope>
</reference>
<evidence type="ECO:0000313" key="2">
    <source>
        <dbReference type="EnsemblPlants" id="EMT04420"/>
    </source>
</evidence>
<dbReference type="InterPro" id="IPR035513">
    <property type="entry name" value="Invertase/methylesterase_inhib"/>
</dbReference>
<evidence type="ECO:0008006" key="3">
    <source>
        <dbReference type="Google" id="ProtNLM"/>
    </source>
</evidence>
<keyword evidence="1" id="KW-0732">Signal</keyword>
<sequence>MAARLLFSLLLILLVGSHGAFASVQETCAKAMKGSEHKNLESFCVTTLQAAPGSASADAKGLAAALATCRRRYIEALNVVHSAVHALATGRKQAYVAEMGAVRRSAIDCDDAFGGRGGDAAAKPGEAPLRKVNDDAENLTTMAMLIVITL</sequence>
<protein>
    <recommendedName>
        <fullName evidence="3">Pectinesterase inhibitor domain-containing protein</fullName>
    </recommendedName>
</protein>
<name>M8ARR6_AEGTA</name>